<evidence type="ECO:0000313" key="1">
    <source>
        <dbReference type="EMBL" id="KKN93929.1"/>
    </source>
</evidence>
<comment type="caution">
    <text evidence="1">The sequence shown here is derived from an EMBL/GenBank/DDBJ whole genome shotgun (WGS) entry which is preliminary data.</text>
</comment>
<accession>A0A0F9UQI3</accession>
<reference evidence="1" key="1">
    <citation type="journal article" date="2015" name="Nature">
        <title>Complex archaea that bridge the gap between prokaryotes and eukaryotes.</title>
        <authorList>
            <person name="Spang A."/>
            <person name="Saw J.H."/>
            <person name="Jorgensen S.L."/>
            <person name="Zaremba-Niedzwiedzka K."/>
            <person name="Martijn J."/>
            <person name="Lind A.E."/>
            <person name="van Eijk R."/>
            <person name="Schleper C."/>
            <person name="Guy L."/>
            <person name="Ettema T.J."/>
        </authorList>
    </citation>
    <scope>NUCLEOTIDE SEQUENCE</scope>
</reference>
<dbReference type="InterPro" id="IPR027417">
    <property type="entry name" value="P-loop_NTPase"/>
</dbReference>
<sequence>MAIFDIEKDELLRLSDTQLEELIARLAEAELAANGGSPAWVSWSGSINAPDEGIDIHVRLPVDTLSTGFLERPDTILQAKKHSMPMAEITKEMFSAKKLSPTISEQAAKGGSYIIVSLADDCSPPMKKVRLKAMQDAVKENPFGGNIHLDFYDRSKLTQWLRQHPSVMLWVKGKLGQGYSGWQPYGAWSNPPQGADDTLISAPGVTVTLPSGKGQELSIEEAIEPMRSLIRNTAKAVRITGLSGVGKTRIVQALFDETLGKDALDRTIAVYVDTGAEPDPSATAMLDRLIAEGRRAVMVLDNCPSDLHSSMASKVTSAGGEVSLITVEYDIKDDKPQTTEVIHIEAVGPDVAEQLVIRRFPGVGQNNARRIAEFADGNARVSLAIAERVKEGETLAQLSDTQLFNRLFEQRNQPDENLREQAEILSLVYSFSVSTREDGQSELEVLGSISGHSQNQLFRSVKKMLDRHVLQKRGYWRAILPHAIANKLAASALDSIPVDQLRASFEAPGRQRLLMSFAHRLGLLHDHPVAKEIVEAWLKPDGLLGQILVLEDMAGRMLSYIGPVAPEALLDRIESELTVSDFEGMETPHNSQRTTILNLLQSLAYEQNAFERCVRLLIRVADHEDENNNYDAVRNKITRFFQAYLSGTHASLNQRIAIMDECLSSGMAGRRSIGLRMLSTALGGPPWTGFGSNEFGARPRDFGFQPNPDELMNWRSAFIDIAVRLGTSGVYDLEGPARMILANEFRGIWHQEAMRDKLVDAARQLHTYYPWGEGWKAVRSTIYFDYIRRKDEVDSAPLPDSLSTLERELEPHDLISTIMTYVLSKDSDFWELDANFVHEDTNNYHEAEKRLEAKTLQLGADFAASDHVLDELSPELFSNDWMPNRIAFGRGLAKGAHDLRFFWQQLVDQLEQQPGGNRDFAVFAGFIEEANTANPALAQELLDQCAYYPELRNVLVGLHPWGAFTETDLDRCMAVLNDPDIHPRMFGPILWREEYADLPRGSVLDLAQRLLSKPNGDDVVLGALSKKLHRKEKSEDVLGAELRLVGLKAAIQRLQKDQRDPGGIGAHQMESVVGATLSFDGNEDKKIEWLDTIFKVVDENYGYINAFENAIETTVAVMPVAFLNRVFVGAEEERRWRLFFIRHGGLRQCPLAKINVDILIEWCQTRNDPHVWASVASGIKIWSKDGDQRVVKMSEAAIRMLEAAPEPEPILEAFAERVAPSSWSGSRANVMQPRADAIGKLVQHESAEIAEVAKAVAAKLVMWIEHEKVIEQRQDEEREQRFE</sequence>
<dbReference type="SUPFAM" id="SSF52540">
    <property type="entry name" value="P-loop containing nucleoside triphosphate hydrolases"/>
    <property type="match status" value="1"/>
</dbReference>
<dbReference type="EMBL" id="LAZR01000083">
    <property type="protein sequence ID" value="KKN93929.1"/>
    <property type="molecule type" value="Genomic_DNA"/>
</dbReference>
<organism evidence="1">
    <name type="scientific">marine sediment metagenome</name>
    <dbReference type="NCBI Taxonomy" id="412755"/>
    <lineage>
        <taxon>unclassified sequences</taxon>
        <taxon>metagenomes</taxon>
        <taxon>ecological metagenomes</taxon>
    </lineage>
</organism>
<gene>
    <name evidence="1" type="ORF">LCGC14_0194280</name>
</gene>
<name>A0A0F9UQI3_9ZZZZ</name>
<protein>
    <submittedName>
        <fullName evidence="1">Uncharacterized protein</fullName>
    </submittedName>
</protein>
<proteinExistence type="predicted"/>